<feature type="transmembrane region" description="Helical" evidence="7">
    <location>
        <begin position="237"/>
        <end position="256"/>
    </location>
</feature>
<evidence type="ECO:0000256" key="5">
    <source>
        <dbReference type="ARBA" id="ARBA00022989"/>
    </source>
</evidence>
<accession>A0A939BAP3</accession>
<feature type="transmembrane region" description="Helical" evidence="7">
    <location>
        <begin position="74"/>
        <end position="96"/>
    </location>
</feature>
<dbReference type="NCBIfam" id="TIGR01097">
    <property type="entry name" value="PhnE"/>
    <property type="match status" value="1"/>
</dbReference>
<name>A0A939BAP3_9CLOT</name>
<evidence type="ECO:0000256" key="7">
    <source>
        <dbReference type="RuleBase" id="RU363032"/>
    </source>
</evidence>
<evidence type="ECO:0000256" key="2">
    <source>
        <dbReference type="ARBA" id="ARBA00022448"/>
    </source>
</evidence>
<feature type="transmembrane region" description="Helical" evidence="7">
    <location>
        <begin position="12"/>
        <end position="33"/>
    </location>
</feature>
<reference evidence="9" key="1">
    <citation type="submission" date="2020-08" db="EMBL/GenBank/DDBJ databases">
        <authorList>
            <person name="Cejkova D."/>
            <person name="Kubasova T."/>
            <person name="Jahodarova E."/>
            <person name="Rychlik I."/>
        </authorList>
    </citation>
    <scope>NUCLEOTIDE SEQUENCE</scope>
    <source>
        <strain evidence="9">An420c</strain>
    </source>
</reference>
<comment type="similarity">
    <text evidence="7">Belongs to the binding-protein-dependent transport system permease family.</text>
</comment>
<sequence>MKQEKKKKQDKTLSICALIGAIIIIFSLIYTPIVSWENLTTGNILMNFVGMIGEMIPPDFSSIQELGTPIVETLVMSVVATILAVIIAFPLSFLAAHNITPHSIIGTIVKAFFSALRSIPELIMGVIFVAAAGFGILPGILALGFHSIGMLGKFYAEAIEKTDAGLNEAISACGGSKFHVIIFSVIPQIFSHSIDYSLYRWEYNFRASTVVGLIGAGGVGFQIIAALRLIQYKKICAILIVVFALVQLVDFFGNVIRKHLIDA</sequence>
<dbReference type="Pfam" id="PF00528">
    <property type="entry name" value="BPD_transp_1"/>
    <property type="match status" value="1"/>
</dbReference>
<comment type="subcellular location">
    <subcellularLocation>
        <location evidence="1 7">Cell membrane</location>
        <topology evidence="1 7">Multi-pass membrane protein</topology>
    </subcellularLocation>
</comment>
<feature type="transmembrane region" description="Helical" evidence="7">
    <location>
        <begin position="207"/>
        <end position="230"/>
    </location>
</feature>
<dbReference type="InterPro" id="IPR035906">
    <property type="entry name" value="MetI-like_sf"/>
</dbReference>
<gene>
    <name evidence="9" type="primary">phnE</name>
    <name evidence="9" type="ORF">H6A13_07740</name>
</gene>
<dbReference type="AlphaFoldDB" id="A0A939BAP3"/>
<comment type="caution">
    <text evidence="9">The sequence shown here is derived from an EMBL/GenBank/DDBJ whole genome shotgun (WGS) entry which is preliminary data.</text>
</comment>
<dbReference type="GO" id="GO:0015416">
    <property type="term" value="F:ABC-type phosphonate transporter activity"/>
    <property type="evidence" value="ECO:0007669"/>
    <property type="project" value="InterPro"/>
</dbReference>
<dbReference type="PANTHER" id="PTHR30043">
    <property type="entry name" value="PHOSPHONATES TRANSPORT SYSTEM PERMEASE PROTEIN"/>
    <property type="match status" value="1"/>
</dbReference>
<dbReference type="Gene3D" id="1.10.3720.10">
    <property type="entry name" value="MetI-like"/>
    <property type="match status" value="1"/>
</dbReference>
<evidence type="ECO:0000256" key="4">
    <source>
        <dbReference type="ARBA" id="ARBA00022692"/>
    </source>
</evidence>
<dbReference type="RefSeq" id="WP_204909028.1">
    <property type="nucleotide sequence ID" value="NZ_JACJLV010000021.1"/>
</dbReference>
<evidence type="ECO:0000313" key="10">
    <source>
        <dbReference type="Proteomes" id="UP000713880"/>
    </source>
</evidence>
<keyword evidence="10" id="KW-1185">Reference proteome</keyword>
<keyword evidence="6 7" id="KW-0472">Membrane</keyword>
<protein>
    <submittedName>
        <fullName evidence="9">Phosphonate ABC transporter, permease protein PhnE</fullName>
    </submittedName>
</protein>
<evidence type="ECO:0000256" key="1">
    <source>
        <dbReference type="ARBA" id="ARBA00004651"/>
    </source>
</evidence>
<proteinExistence type="inferred from homology"/>
<dbReference type="EMBL" id="JACJLV010000021">
    <property type="protein sequence ID" value="MBM6826988.1"/>
    <property type="molecule type" value="Genomic_DNA"/>
</dbReference>
<dbReference type="PANTHER" id="PTHR30043:SF1">
    <property type="entry name" value="ABC TRANSPORT SYSTEM PERMEASE PROTEIN P69"/>
    <property type="match status" value="1"/>
</dbReference>
<dbReference type="SUPFAM" id="SSF161098">
    <property type="entry name" value="MetI-like"/>
    <property type="match status" value="1"/>
</dbReference>
<feature type="domain" description="ABC transmembrane type-1" evidence="8">
    <location>
        <begin position="70"/>
        <end position="253"/>
    </location>
</feature>
<dbReference type="GO" id="GO:0005886">
    <property type="term" value="C:plasma membrane"/>
    <property type="evidence" value="ECO:0007669"/>
    <property type="project" value="UniProtKB-SubCell"/>
</dbReference>
<feature type="transmembrane region" description="Helical" evidence="7">
    <location>
        <begin position="122"/>
        <end position="145"/>
    </location>
</feature>
<keyword evidence="5 7" id="KW-1133">Transmembrane helix</keyword>
<evidence type="ECO:0000256" key="6">
    <source>
        <dbReference type="ARBA" id="ARBA00023136"/>
    </source>
</evidence>
<evidence type="ECO:0000256" key="3">
    <source>
        <dbReference type="ARBA" id="ARBA00022475"/>
    </source>
</evidence>
<keyword evidence="3" id="KW-1003">Cell membrane</keyword>
<dbReference type="InterPro" id="IPR005769">
    <property type="entry name" value="PhnE/PtxC"/>
</dbReference>
<keyword evidence="4 7" id="KW-0812">Transmembrane</keyword>
<evidence type="ECO:0000313" key="9">
    <source>
        <dbReference type="EMBL" id="MBM6826988.1"/>
    </source>
</evidence>
<dbReference type="PROSITE" id="PS50928">
    <property type="entry name" value="ABC_TM1"/>
    <property type="match status" value="1"/>
</dbReference>
<organism evidence="9 10">
    <name type="scientific">Mordavella massiliensis</name>
    <dbReference type="NCBI Taxonomy" id="1871024"/>
    <lineage>
        <taxon>Bacteria</taxon>
        <taxon>Bacillati</taxon>
        <taxon>Bacillota</taxon>
        <taxon>Clostridia</taxon>
        <taxon>Eubacteriales</taxon>
        <taxon>Clostridiaceae</taxon>
        <taxon>Mordavella</taxon>
    </lineage>
</organism>
<dbReference type="InterPro" id="IPR000515">
    <property type="entry name" value="MetI-like"/>
</dbReference>
<evidence type="ECO:0000259" key="8">
    <source>
        <dbReference type="PROSITE" id="PS50928"/>
    </source>
</evidence>
<keyword evidence="2 7" id="KW-0813">Transport</keyword>
<reference evidence="9" key="2">
    <citation type="journal article" date="2021" name="Sci. Rep.">
        <title>The distribution of antibiotic resistance genes in chicken gut microbiota commensals.</title>
        <authorList>
            <person name="Juricova H."/>
            <person name="Matiasovicova J."/>
            <person name="Kubasova T."/>
            <person name="Cejkova D."/>
            <person name="Rychlik I."/>
        </authorList>
    </citation>
    <scope>NUCLEOTIDE SEQUENCE</scope>
    <source>
        <strain evidence="9">An420c</strain>
    </source>
</reference>
<dbReference type="Proteomes" id="UP000713880">
    <property type="component" value="Unassembled WGS sequence"/>
</dbReference>